<dbReference type="Proteomes" id="UP001254848">
    <property type="component" value="Unassembled WGS sequence"/>
</dbReference>
<dbReference type="Pfam" id="PF13521">
    <property type="entry name" value="AAA_28"/>
    <property type="match status" value="1"/>
</dbReference>
<reference evidence="2 3" key="1">
    <citation type="submission" date="2023-07" db="EMBL/GenBank/DDBJ databases">
        <title>The novel representative of Negativicutes class, Anaeroselena agilis gen. nov. sp. nov.</title>
        <authorList>
            <person name="Prokofeva M.I."/>
            <person name="Elcheninov A.G."/>
            <person name="Klyukina A."/>
            <person name="Kublanov I.V."/>
            <person name="Frolov E.N."/>
            <person name="Podosokorskaya O.A."/>
        </authorList>
    </citation>
    <scope>NUCLEOTIDE SEQUENCE [LARGE SCALE GENOMIC DNA]</scope>
    <source>
        <strain evidence="2 3">4137-cl</strain>
    </source>
</reference>
<keyword evidence="3" id="KW-1185">Reference proteome</keyword>
<dbReference type="SUPFAM" id="SSF52540">
    <property type="entry name" value="P-loop containing nucleoside triphosphate hydrolases"/>
    <property type="match status" value="1"/>
</dbReference>
<name>A0ABU3NXR7_9FIRM</name>
<accession>A0ABU3NXR7</accession>
<comment type="caution">
    <text evidence="2">The sequence shown here is derived from an EMBL/GenBank/DDBJ whole genome shotgun (WGS) entry which is preliminary data.</text>
</comment>
<dbReference type="EMBL" id="JAUOZS010000001">
    <property type="protein sequence ID" value="MDT8900621.1"/>
    <property type="molecule type" value="Genomic_DNA"/>
</dbReference>
<gene>
    <name evidence="2" type="ORF">Q4T40_05125</name>
</gene>
<feature type="domain" description="NadR/Ttd14 AAA" evidence="1">
    <location>
        <begin position="2"/>
        <end position="150"/>
    </location>
</feature>
<organism evidence="2 3">
    <name type="scientific">Anaeroselena agilis</name>
    <dbReference type="NCBI Taxonomy" id="3063788"/>
    <lineage>
        <taxon>Bacteria</taxon>
        <taxon>Bacillati</taxon>
        <taxon>Bacillota</taxon>
        <taxon>Negativicutes</taxon>
        <taxon>Acetonemataceae</taxon>
        <taxon>Anaeroselena</taxon>
    </lineage>
</organism>
<dbReference type="Gene3D" id="3.40.50.300">
    <property type="entry name" value="P-loop containing nucleotide triphosphate hydrolases"/>
    <property type="match status" value="1"/>
</dbReference>
<evidence type="ECO:0000259" key="1">
    <source>
        <dbReference type="Pfam" id="PF13521"/>
    </source>
</evidence>
<dbReference type="RefSeq" id="WP_413779157.1">
    <property type="nucleotide sequence ID" value="NZ_JAUOZS010000001.1"/>
</dbReference>
<protein>
    <recommendedName>
        <fullName evidence="1">NadR/Ttd14 AAA domain-containing protein</fullName>
    </recommendedName>
</protein>
<sequence length="174" mass="19715">MVNLFGGAGAGKSTTRAGVFHRLKLAGIVCEEAFEWIKYKVYEGNTYAPTDQLYILAKQRKTLREIGDQVQVIITDSPILLSAIYDAEKNPLFQQLVLQEFKKFNNLNFVVERVKPFSAVGRYGDEEDAQKYDQKIEQYLHDNGLLHAHVAGDEKAAEVIAAITRRKLEGRWPV</sequence>
<evidence type="ECO:0000313" key="3">
    <source>
        <dbReference type="Proteomes" id="UP001254848"/>
    </source>
</evidence>
<dbReference type="InterPro" id="IPR027417">
    <property type="entry name" value="P-loop_NTPase"/>
</dbReference>
<evidence type="ECO:0000313" key="2">
    <source>
        <dbReference type="EMBL" id="MDT8900621.1"/>
    </source>
</evidence>
<proteinExistence type="predicted"/>
<dbReference type="InterPro" id="IPR038727">
    <property type="entry name" value="NadR/Ttd14_AAA_dom"/>
</dbReference>